<dbReference type="Pfam" id="PF09983">
    <property type="entry name" value="JetD_C"/>
    <property type="match status" value="1"/>
</dbReference>
<keyword evidence="5" id="KW-1185">Reference proteome</keyword>
<dbReference type="InterPro" id="IPR024534">
    <property type="entry name" value="JetD_C"/>
</dbReference>
<dbReference type="PANTHER" id="PTHR32182">
    <property type="entry name" value="DNA REPLICATION AND REPAIR PROTEIN RECF"/>
    <property type="match status" value="1"/>
</dbReference>
<dbReference type="Pfam" id="PF13555">
    <property type="entry name" value="AAA_29"/>
    <property type="match status" value="1"/>
</dbReference>
<dbReference type="SUPFAM" id="SSF52540">
    <property type="entry name" value="P-loop containing nucleoside triphosphate hydrolases"/>
    <property type="match status" value="1"/>
</dbReference>
<feature type="coiled-coil region" evidence="1">
    <location>
        <begin position="861"/>
        <end position="911"/>
    </location>
</feature>
<feature type="coiled-coil region" evidence="1">
    <location>
        <begin position="321"/>
        <end position="348"/>
    </location>
</feature>
<dbReference type="InterPro" id="IPR027417">
    <property type="entry name" value="P-loop_NTPase"/>
</dbReference>
<keyword evidence="4" id="KW-0547">Nucleotide-binding</keyword>
<dbReference type="EMBL" id="JBEPTQ010000002">
    <property type="protein sequence ID" value="MET4724749.1"/>
    <property type="molecule type" value="Genomic_DNA"/>
</dbReference>
<dbReference type="PANTHER" id="PTHR32182:SF0">
    <property type="entry name" value="DNA REPLICATION AND REPAIR PROTEIN RECF"/>
    <property type="match status" value="1"/>
</dbReference>
<evidence type="ECO:0000259" key="3">
    <source>
        <dbReference type="Pfam" id="PF09983"/>
    </source>
</evidence>
<dbReference type="GO" id="GO:0005524">
    <property type="term" value="F:ATP binding"/>
    <property type="evidence" value="ECO:0007669"/>
    <property type="project" value="UniProtKB-KW"/>
</dbReference>
<dbReference type="Pfam" id="PF13558">
    <property type="entry name" value="SbcC_Walker_B"/>
    <property type="match status" value="1"/>
</dbReference>
<dbReference type="InterPro" id="IPR036078">
    <property type="entry name" value="Spo11/TopoVI_A_sf"/>
</dbReference>
<feature type="region of interest" description="Disordered" evidence="2">
    <location>
        <begin position="703"/>
        <end position="755"/>
    </location>
</feature>
<reference evidence="4 5" key="1">
    <citation type="submission" date="2024-06" db="EMBL/GenBank/DDBJ databases">
        <title>Genomic Encyclopedia of Type Strains, Phase V (KMG-V): Genome sequencing to study the core and pangenomes of soil and plant-associated prokaryotes.</title>
        <authorList>
            <person name="Whitman W."/>
        </authorList>
    </citation>
    <scope>NUCLEOTIDE SEQUENCE [LARGE SCALE GENOMIC DNA]</scope>
    <source>
        <strain evidence="4 5">USDA 160</strain>
    </source>
</reference>
<proteinExistence type="predicted"/>
<accession>A0ABV2S8P5</accession>
<sequence length="1535" mass="171174">MMELRHLTMVNWHLFDVADIDVRGHVGVLGENRSGKSTILDMAQVVLTGGSRRFLRLNAVAGDSGKSRSGSKRSVVDYCLGTLGEDQRRRDEARTYIALGFEDTEGARSPVTIGMALEARKSDSRETVLALFVAVGTVLSSKDFIEQRGKSQFPAQWEDVRARIVAAVGEGNFVNHRDRASDYVREYMRHLLPHSSFGEQNASALQKSIVNAMTLDHNQTATQFVRNYILEDSPIGIKELRESIQTYRNISETIRKMRLRLEALRALRGVLAALEEALETKFREEWVAKRATWLAARATNLDFKTKRRTEMARRDAAAKELEFIDDDVKAIDKEIERLTAAIAEHDAKTGRKSLQQTADVAGQAAHRASADFKARMENIRRLEPLRAMCADGFEDFVPALERLLTATAGADIGGVSDEVTAAEKSFAASGAKWLPKIDEARQRIIAELSGLRGRRDEVLERIRQHAAGGARAYLGDDTELLCRRLRQGGMVPRVLCDIIEVAEPEWVGAAEALLGRDREAVFVDRADISAATSIFKEGRREFRHASLVSLNKLEQFRAKPERGTFPSIFRSQDPDAMAFIMRRYGNVRLADTLDQFNRPGRAIMKDGLYDDGLVRSHRWIESSQYKIGKAAQANALRSLQDQAEELGRILIDKGKEAHAAEQAFAALKNICEGRNDLGACAAAFAAAQTEVAEAQARLDALDGAGDGGLRDKKRAQQKLKEKRLEERKTQQKAFGEHDGEVRSAERRLGEGENVPGSELNLRVARSIYRKFFPLYSTAKGRAVYRDRLDAAAQKGFAEKHRAIAEKALKDANVSDNERARIERRVRELLYDYFDQFGMSSQVGAESEPLREVKPWMEQLISDIESNELRQYERQARDAAEKASTLLRGEFINALTARIGKMERELQSLNRSLYAHPFHNERYSFHRTQMVEFQPILKIIEIAKTSPEALDMLFRGDVPDDFPHKDTIVALEALLEDPDKDFTQFEDYRNFYTFEIHMEDVATGRSTRWEQRRGTGSGAEQQVPIYVAIGASLAAVYGSAERRAGKPAGFALAMFDEAFSKMDGKNQRQMMSFYKNLGLQFVIAAPFEKRVAVLEHMDTIVEVDRIGEQSRATVVELKEKAKRELMAIDPDLMSEDELATRLARRVAMARRFTDAIGLLNDLLNRFEAGAASPIAHPDYPAFPSVVAADAFLKQIREAESAGAVSLGWGRGPMRDQVAHVRLASAEILYRYLRRTPASRIAEDAAVRLVAGAAMHDSLKNSASQVAEVWGRGKTWHGVASSDVETLRDAFVLAQAILANKHLGVDYKTFSRRTVGHSKTLERIEGAVVRLLSGILEFPPGARPREALRAIGLERFAPPLLIAGKIDLDGADLSGISPLYLGITPKEADRVRFREPPAYVLTIENFASFNRHIAEADPGRLGTTMYVGGYPSLATQQALRTIAGLVSEQTPIFHWSDIDPDGTWIFHTIERAVDRPIRAHLMSVEVAERLGQVPFKKSAPARCPPDSGIAALAAYLAKDGAKTLEQEELDPVLPEFH</sequence>
<dbReference type="Gene3D" id="3.40.1360.10">
    <property type="match status" value="1"/>
</dbReference>
<evidence type="ECO:0000256" key="1">
    <source>
        <dbReference type="SAM" id="Coils"/>
    </source>
</evidence>
<feature type="compositionally biased region" description="Basic and acidic residues" evidence="2">
    <location>
        <begin position="718"/>
        <end position="750"/>
    </location>
</feature>
<protein>
    <submittedName>
        <fullName evidence="4">Energy-coupling factor transporter ATP-binding protein EcfA2</fullName>
    </submittedName>
</protein>
<organism evidence="4 5">
    <name type="scientific">Bradyrhizobium japonicum</name>
    <dbReference type="NCBI Taxonomy" id="375"/>
    <lineage>
        <taxon>Bacteria</taxon>
        <taxon>Pseudomonadati</taxon>
        <taxon>Pseudomonadota</taxon>
        <taxon>Alphaproteobacteria</taxon>
        <taxon>Hyphomicrobiales</taxon>
        <taxon>Nitrobacteraceae</taxon>
        <taxon>Bradyrhizobium</taxon>
    </lineage>
</organism>
<dbReference type="Gene3D" id="3.40.50.300">
    <property type="entry name" value="P-loop containing nucleotide triphosphate hydrolases"/>
    <property type="match status" value="1"/>
</dbReference>
<gene>
    <name evidence="4" type="ORF">ABIF63_008855</name>
</gene>
<keyword evidence="1" id="KW-0175">Coiled coil</keyword>
<dbReference type="SUPFAM" id="SSF56726">
    <property type="entry name" value="DNA topoisomerase IV, alpha subunit"/>
    <property type="match status" value="1"/>
</dbReference>
<evidence type="ECO:0000256" key="2">
    <source>
        <dbReference type="SAM" id="MobiDB-lite"/>
    </source>
</evidence>
<dbReference type="RefSeq" id="WP_354270468.1">
    <property type="nucleotide sequence ID" value="NZ_JBEPTQ010000002.1"/>
</dbReference>
<keyword evidence="4" id="KW-0067">ATP-binding</keyword>
<dbReference type="Proteomes" id="UP001549291">
    <property type="component" value="Unassembled WGS sequence"/>
</dbReference>
<feature type="domain" description="Wadjet protein JetD C-terminal" evidence="3">
    <location>
        <begin position="1392"/>
        <end position="1490"/>
    </location>
</feature>
<name>A0ABV2S8P5_BRAJP</name>
<feature type="coiled-coil region" evidence="1">
    <location>
        <begin position="247"/>
        <end position="284"/>
    </location>
</feature>
<evidence type="ECO:0000313" key="4">
    <source>
        <dbReference type="EMBL" id="MET4724749.1"/>
    </source>
</evidence>
<comment type="caution">
    <text evidence="4">The sequence shown here is derived from an EMBL/GenBank/DDBJ whole genome shotgun (WGS) entry which is preliminary data.</text>
</comment>
<evidence type="ECO:0000313" key="5">
    <source>
        <dbReference type="Proteomes" id="UP001549291"/>
    </source>
</evidence>